<protein>
    <submittedName>
        <fullName evidence="6">Caspase-7-like isoform X1</fullName>
    </submittedName>
</protein>
<feature type="domain" description="Caspase family p20" evidence="4">
    <location>
        <begin position="82"/>
        <end position="204"/>
    </location>
</feature>
<dbReference type="PANTHER" id="PTHR22576">
    <property type="entry name" value="MUCOSA ASSOCIATED LYMPHOID TISSUE LYMPHOMA TRANSLOCATION PROTEIN 1/PARACASPASE"/>
    <property type="match status" value="1"/>
</dbReference>
<dbReference type="InParanoid" id="A0A6J2YF20"/>
<dbReference type="InterPro" id="IPR015917">
    <property type="entry name" value="Pept_C14A"/>
</dbReference>
<feature type="domain" description="Caspase family p10" evidence="3">
    <location>
        <begin position="241"/>
        <end position="323"/>
    </location>
</feature>
<proteinExistence type="inferred from homology"/>
<dbReference type="InterPro" id="IPR002138">
    <property type="entry name" value="Pept_C14_p10"/>
</dbReference>
<dbReference type="GO" id="GO:0004197">
    <property type="term" value="F:cysteine-type endopeptidase activity"/>
    <property type="evidence" value="ECO:0007669"/>
    <property type="project" value="InterPro"/>
</dbReference>
<dbReference type="InterPro" id="IPR029030">
    <property type="entry name" value="Caspase-like_dom_sf"/>
</dbReference>
<dbReference type="SMART" id="SM00115">
    <property type="entry name" value="CASc"/>
    <property type="match status" value="1"/>
</dbReference>
<gene>
    <name evidence="6" type="primary">LOC115886458</name>
</gene>
<name>A0A6J2YF20_SITOR</name>
<dbReference type="GO" id="GO:0006508">
    <property type="term" value="P:proteolysis"/>
    <property type="evidence" value="ECO:0007669"/>
    <property type="project" value="InterPro"/>
</dbReference>
<dbReference type="SUPFAM" id="SSF52129">
    <property type="entry name" value="Caspase-like"/>
    <property type="match status" value="1"/>
</dbReference>
<dbReference type="Pfam" id="PF00656">
    <property type="entry name" value="Peptidase_C14"/>
    <property type="match status" value="1"/>
</dbReference>
<evidence type="ECO:0000313" key="5">
    <source>
        <dbReference type="Proteomes" id="UP000504635"/>
    </source>
</evidence>
<dbReference type="PANTHER" id="PTHR22576:SF41">
    <property type="entry name" value="CASPASE 14, APOPTOSIS-RELATED CYSTEINE PEPTIDASE"/>
    <property type="match status" value="1"/>
</dbReference>
<evidence type="ECO:0000256" key="2">
    <source>
        <dbReference type="RuleBase" id="RU003971"/>
    </source>
</evidence>
<dbReference type="Gene3D" id="3.30.70.1470">
    <property type="entry name" value="Caspase-like"/>
    <property type="match status" value="1"/>
</dbReference>
<keyword evidence="5" id="KW-1185">Reference proteome</keyword>
<dbReference type="GeneID" id="115886458"/>
<accession>A0A6J2YF20</accession>
<dbReference type="PROSITE" id="PS50208">
    <property type="entry name" value="CASPASE_P20"/>
    <property type="match status" value="1"/>
</dbReference>
<dbReference type="PRINTS" id="PR00376">
    <property type="entry name" value="IL1BCENZYME"/>
</dbReference>
<dbReference type="InterPro" id="IPR001309">
    <property type="entry name" value="Pept_C14_p20"/>
</dbReference>
<evidence type="ECO:0000259" key="4">
    <source>
        <dbReference type="PROSITE" id="PS50208"/>
    </source>
</evidence>
<dbReference type="Proteomes" id="UP000504635">
    <property type="component" value="Unplaced"/>
</dbReference>
<comment type="similarity">
    <text evidence="1 2">Belongs to the peptidase C14A family.</text>
</comment>
<dbReference type="Gene3D" id="3.40.50.1460">
    <property type="match status" value="1"/>
</dbReference>
<dbReference type="PROSITE" id="PS50207">
    <property type="entry name" value="CASPASE_P10"/>
    <property type="match status" value="1"/>
</dbReference>
<organism evidence="5 6">
    <name type="scientific">Sitophilus oryzae</name>
    <name type="common">Rice weevil</name>
    <name type="synonym">Curculio oryzae</name>
    <dbReference type="NCBI Taxonomy" id="7048"/>
    <lineage>
        <taxon>Eukaryota</taxon>
        <taxon>Metazoa</taxon>
        <taxon>Ecdysozoa</taxon>
        <taxon>Arthropoda</taxon>
        <taxon>Hexapoda</taxon>
        <taxon>Insecta</taxon>
        <taxon>Pterygota</taxon>
        <taxon>Neoptera</taxon>
        <taxon>Endopterygota</taxon>
        <taxon>Coleoptera</taxon>
        <taxon>Polyphaga</taxon>
        <taxon>Cucujiformia</taxon>
        <taxon>Curculionidae</taxon>
        <taxon>Dryophthorinae</taxon>
        <taxon>Sitophilus</taxon>
    </lineage>
</organism>
<dbReference type="InterPro" id="IPR011600">
    <property type="entry name" value="Pept_C14_caspase"/>
</dbReference>
<dbReference type="KEGG" id="soy:115886458"/>
<sequence>MDVQTDVSPMTGEQIQSYRLRTSAAQNHNVVLGAQNNFSAPNQINTEEQTQNVLDEIPGERFQERHHLNLDTDFDYPRKGTDPGIVLIFNNETFSDEPRLGSRRDVNEILICFSRLGFNIHESDVCTDYSAERIQNKIAQILNDKERLKNTNCLVVFVMTHGEEYEMLNSLDGWFRTKDIWKHFMECEELEDKPKLFFIQACKGYFSAKLAVSTAELDKDKQDKPPLIDHRYLTPGELGPDMLIAYSTIEGNVSFRDPQSGSWFIQELCKNFSTYGRREDVVSLMTRINKCVCRNYYTIRLQDIAKQTPAFVSTLSKKFYLNRNKDRHILLQIQKDTDEINGIVKEIMNCLNNRPSVA</sequence>
<evidence type="ECO:0000313" key="6">
    <source>
        <dbReference type="RefSeq" id="XP_030761475.1"/>
    </source>
</evidence>
<dbReference type="InterPro" id="IPR052039">
    <property type="entry name" value="Caspase-related_regulators"/>
</dbReference>
<dbReference type="OrthoDB" id="6114029at2759"/>
<evidence type="ECO:0000256" key="1">
    <source>
        <dbReference type="ARBA" id="ARBA00010134"/>
    </source>
</evidence>
<dbReference type="RefSeq" id="XP_030761475.1">
    <property type="nucleotide sequence ID" value="XM_030905615.1"/>
</dbReference>
<dbReference type="AlphaFoldDB" id="A0A6J2YF20"/>
<evidence type="ECO:0000259" key="3">
    <source>
        <dbReference type="PROSITE" id="PS50207"/>
    </source>
</evidence>
<reference evidence="6" key="1">
    <citation type="submission" date="2025-08" db="UniProtKB">
        <authorList>
            <consortium name="RefSeq"/>
        </authorList>
    </citation>
    <scope>IDENTIFICATION</scope>
    <source>
        <tissue evidence="6">Gonads</tissue>
    </source>
</reference>